<evidence type="ECO:0000256" key="14">
    <source>
        <dbReference type="SAM" id="MobiDB-lite"/>
    </source>
</evidence>
<dbReference type="EMBL" id="DVOT01000117">
    <property type="protein sequence ID" value="HIV27565.1"/>
    <property type="molecule type" value="Genomic_DNA"/>
</dbReference>
<reference evidence="17" key="1">
    <citation type="submission" date="2020-10" db="EMBL/GenBank/DDBJ databases">
        <authorList>
            <person name="Gilroy R."/>
        </authorList>
    </citation>
    <scope>NUCLEOTIDE SEQUENCE</scope>
    <source>
        <strain evidence="17">CHK183-6373</strain>
    </source>
</reference>
<keyword evidence="6 13" id="KW-0067">ATP-binding</keyword>
<feature type="region of interest" description="Disordered" evidence="14">
    <location>
        <begin position="644"/>
        <end position="674"/>
    </location>
</feature>
<evidence type="ECO:0000256" key="3">
    <source>
        <dbReference type="ARBA" id="ARBA00022741"/>
    </source>
</evidence>
<dbReference type="CDD" id="cd17932">
    <property type="entry name" value="DEXQc_UvrD"/>
    <property type="match status" value="1"/>
</dbReference>
<dbReference type="GO" id="GO:0003677">
    <property type="term" value="F:DNA binding"/>
    <property type="evidence" value="ECO:0007669"/>
    <property type="project" value="UniProtKB-KW"/>
</dbReference>
<dbReference type="GO" id="GO:0009314">
    <property type="term" value="P:response to radiation"/>
    <property type="evidence" value="ECO:0007669"/>
    <property type="project" value="UniProtKB-ARBA"/>
</dbReference>
<sequence length="746" mass="82846">MIDLKGLNPPQREAVLHGDGPLLVLAGAGSGKTRVLTHRIARLIDEGVPPWSILAITFTNKAAREMRERVERLAGDMGRDAWILTFHACCARILRRDIDKLGYKPSFTIYDADDQMNVIKQLCKSMNLDEKRFPPREIRAAISDAKNRVLSPAEWAKESGEDFRAKTISEVYAAYERQLTANNALDFDDLILKTLTLFSEHPPVLAAYQHKFSHILVDEYQDTNMAQYMLVRLIAGESRNLCVVGDDDQSIYGWRGADLRNILEFERDFPDCRVIKLEQNYRSTSNILDAANQVIAHNAGRKEKALWTDAGEGEKIRVYRALDERDEAAWVVRAIEGRMKRGARAGDFAVFYRTNAQSRVLEEAMVRRGVPYRVYGGMKFYDRKEVKDVLAYMRAVANPDDDQSVRRIINEPRRGIGDATIETLAQFAQREGMSLLSAVISADESVLPARALGAVRKFGALMLDLTQAGISLSAGEFLQEVLDKTGYVAAIRASKDPDAQTREENVMELAGAVAEYESQSPEGGLLGFLENVALVTDLDSMGERPEAVTLMTIHASKGLEFPHVIVTGMEETVFPLGRATFEDGLMEEERRLCYVAFTRAMQSLALTFAVSRMLYNQRRNNPPSRFLSEIPERLIEDDRARREPVRVPPPRAGYAPVSPAARGNAGAKRAPLAPGDIPGVTKGFGGVVRAGAGAQALFSPGDRVTHKVFGAGTVLESNRDKIRIAFDTRGERTFPASIAPIRKIEG</sequence>
<keyword evidence="7" id="KW-0238">DNA-binding</keyword>
<dbReference type="InterPro" id="IPR027417">
    <property type="entry name" value="P-loop_NTPase"/>
</dbReference>
<feature type="domain" description="UvrD-like helicase C-terminal" evidence="16">
    <location>
        <begin position="285"/>
        <end position="558"/>
    </location>
</feature>
<dbReference type="Gene3D" id="1.10.10.160">
    <property type="match status" value="1"/>
</dbReference>
<comment type="catalytic activity">
    <reaction evidence="12">
        <text>ATP + H2O = ADP + phosphate + H(+)</text>
        <dbReference type="Rhea" id="RHEA:13065"/>
        <dbReference type="ChEBI" id="CHEBI:15377"/>
        <dbReference type="ChEBI" id="CHEBI:15378"/>
        <dbReference type="ChEBI" id="CHEBI:30616"/>
        <dbReference type="ChEBI" id="CHEBI:43474"/>
        <dbReference type="ChEBI" id="CHEBI:456216"/>
        <dbReference type="EC" id="5.6.2.4"/>
    </reaction>
</comment>
<dbReference type="InterPro" id="IPR013986">
    <property type="entry name" value="DExx_box_DNA_helicase_dom_sf"/>
</dbReference>
<protein>
    <recommendedName>
        <fullName evidence="2">ATP-dependent DNA helicase PcrA</fullName>
        <ecNumber evidence="10">5.6.2.4</ecNumber>
    </recommendedName>
    <alternativeName>
        <fullName evidence="11">DNA 3'-5' helicase PcrA</fullName>
    </alternativeName>
</protein>
<evidence type="ECO:0000256" key="13">
    <source>
        <dbReference type="PROSITE-ProRule" id="PRU00560"/>
    </source>
</evidence>
<keyword evidence="3 13" id="KW-0547">Nucleotide-binding</keyword>
<evidence type="ECO:0000256" key="1">
    <source>
        <dbReference type="ARBA" id="ARBA00009922"/>
    </source>
</evidence>
<feature type="binding site" evidence="13">
    <location>
        <begin position="26"/>
        <end position="33"/>
    </location>
    <ligand>
        <name>ATP</name>
        <dbReference type="ChEBI" id="CHEBI:30616"/>
    </ligand>
</feature>
<evidence type="ECO:0000256" key="9">
    <source>
        <dbReference type="ARBA" id="ARBA00034617"/>
    </source>
</evidence>
<dbReference type="FunFam" id="1.10.10.160:FF:000001">
    <property type="entry name" value="ATP-dependent DNA helicase"/>
    <property type="match status" value="1"/>
</dbReference>
<comment type="similarity">
    <text evidence="1">Belongs to the helicase family. UvrD subfamily.</text>
</comment>
<proteinExistence type="inferred from homology"/>
<keyword evidence="8" id="KW-0413">Isomerase</keyword>
<evidence type="ECO:0000256" key="6">
    <source>
        <dbReference type="ARBA" id="ARBA00022840"/>
    </source>
</evidence>
<dbReference type="GO" id="GO:0033202">
    <property type="term" value="C:DNA helicase complex"/>
    <property type="evidence" value="ECO:0007669"/>
    <property type="project" value="TreeGrafter"/>
</dbReference>
<dbReference type="GO" id="GO:0005524">
    <property type="term" value="F:ATP binding"/>
    <property type="evidence" value="ECO:0007669"/>
    <property type="project" value="UniProtKB-UniRule"/>
</dbReference>
<dbReference type="GO" id="GO:0005829">
    <property type="term" value="C:cytosol"/>
    <property type="evidence" value="ECO:0007669"/>
    <property type="project" value="TreeGrafter"/>
</dbReference>
<reference evidence="17" key="2">
    <citation type="journal article" date="2021" name="PeerJ">
        <title>Extensive microbial diversity within the chicken gut microbiome revealed by metagenomics and culture.</title>
        <authorList>
            <person name="Gilroy R."/>
            <person name="Ravi A."/>
            <person name="Getino M."/>
            <person name="Pursley I."/>
            <person name="Horton D.L."/>
            <person name="Alikhan N.F."/>
            <person name="Baker D."/>
            <person name="Gharbi K."/>
            <person name="Hall N."/>
            <person name="Watson M."/>
            <person name="Adriaenssens E.M."/>
            <person name="Foster-Nyarko E."/>
            <person name="Jarju S."/>
            <person name="Secka A."/>
            <person name="Antonio M."/>
            <person name="Oren A."/>
            <person name="Chaudhuri R.R."/>
            <person name="La Ragione R."/>
            <person name="Hildebrand F."/>
            <person name="Pallen M.J."/>
        </authorList>
    </citation>
    <scope>NUCLEOTIDE SEQUENCE</scope>
    <source>
        <strain evidence="17">CHK183-6373</strain>
    </source>
</reference>
<dbReference type="GO" id="GO:0043138">
    <property type="term" value="F:3'-5' DNA helicase activity"/>
    <property type="evidence" value="ECO:0007669"/>
    <property type="project" value="UniProtKB-EC"/>
</dbReference>
<evidence type="ECO:0000256" key="10">
    <source>
        <dbReference type="ARBA" id="ARBA00034808"/>
    </source>
</evidence>
<dbReference type="AlphaFoldDB" id="A0A9D1TCI3"/>
<dbReference type="SUPFAM" id="SSF52540">
    <property type="entry name" value="P-loop containing nucleoside triphosphate hydrolases"/>
    <property type="match status" value="1"/>
</dbReference>
<dbReference type="Gene3D" id="3.40.50.300">
    <property type="entry name" value="P-loop containing nucleotide triphosphate hydrolases"/>
    <property type="match status" value="2"/>
</dbReference>
<evidence type="ECO:0000256" key="12">
    <source>
        <dbReference type="ARBA" id="ARBA00048988"/>
    </source>
</evidence>
<dbReference type="GO" id="GO:0000725">
    <property type="term" value="P:recombinational repair"/>
    <property type="evidence" value="ECO:0007669"/>
    <property type="project" value="TreeGrafter"/>
</dbReference>
<organism evidence="17 18">
    <name type="scientific">Candidatus Ornithocaccomicrobium faecavium</name>
    <dbReference type="NCBI Taxonomy" id="2840890"/>
    <lineage>
        <taxon>Bacteria</taxon>
        <taxon>Bacillati</taxon>
        <taxon>Bacillota</taxon>
        <taxon>Clostridia</taxon>
        <taxon>Candidatus Ornithocaccomicrobium</taxon>
    </lineage>
</organism>
<dbReference type="PANTHER" id="PTHR11070:SF2">
    <property type="entry name" value="ATP-DEPENDENT DNA HELICASE SRS2"/>
    <property type="match status" value="1"/>
</dbReference>
<evidence type="ECO:0000256" key="8">
    <source>
        <dbReference type="ARBA" id="ARBA00023235"/>
    </source>
</evidence>
<keyword evidence="4 13" id="KW-0378">Hydrolase</keyword>
<evidence type="ECO:0000256" key="2">
    <source>
        <dbReference type="ARBA" id="ARBA00014807"/>
    </source>
</evidence>
<keyword evidence="5 13" id="KW-0347">Helicase</keyword>
<comment type="caution">
    <text evidence="17">The sequence shown here is derived from an EMBL/GenBank/DDBJ whole genome shotgun (WGS) entry which is preliminary data.</text>
</comment>
<dbReference type="GO" id="GO:0016787">
    <property type="term" value="F:hydrolase activity"/>
    <property type="evidence" value="ECO:0007669"/>
    <property type="project" value="UniProtKB-UniRule"/>
</dbReference>
<evidence type="ECO:0000313" key="18">
    <source>
        <dbReference type="Proteomes" id="UP000886884"/>
    </source>
</evidence>
<dbReference type="Proteomes" id="UP000886884">
    <property type="component" value="Unassembled WGS sequence"/>
</dbReference>
<dbReference type="InterPro" id="IPR014016">
    <property type="entry name" value="UvrD-like_ATP-bd"/>
</dbReference>
<evidence type="ECO:0000256" key="7">
    <source>
        <dbReference type="ARBA" id="ARBA00023125"/>
    </source>
</evidence>
<dbReference type="EC" id="5.6.2.4" evidence="10"/>
<gene>
    <name evidence="17" type="ORF">IAA64_06320</name>
</gene>
<dbReference type="Pfam" id="PF21196">
    <property type="entry name" value="PcrA_UvrD_tudor"/>
    <property type="match status" value="1"/>
</dbReference>
<dbReference type="InterPro" id="IPR000212">
    <property type="entry name" value="DNA_helicase_UvrD/REP"/>
</dbReference>
<dbReference type="FunFam" id="1.10.486.10:FF:000003">
    <property type="entry name" value="ATP-dependent DNA helicase"/>
    <property type="match status" value="1"/>
</dbReference>
<evidence type="ECO:0000256" key="5">
    <source>
        <dbReference type="ARBA" id="ARBA00022806"/>
    </source>
</evidence>
<dbReference type="PROSITE" id="PS51217">
    <property type="entry name" value="UVRD_HELICASE_CTER"/>
    <property type="match status" value="1"/>
</dbReference>
<dbReference type="Pfam" id="PF13361">
    <property type="entry name" value="UvrD_C"/>
    <property type="match status" value="1"/>
</dbReference>
<feature type="domain" description="UvrD-like helicase ATP-binding" evidence="15">
    <location>
        <begin position="5"/>
        <end position="284"/>
    </location>
</feature>
<dbReference type="Pfam" id="PF00580">
    <property type="entry name" value="UvrD-helicase"/>
    <property type="match status" value="1"/>
</dbReference>
<dbReference type="Gene3D" id="1.10.486.10">
    <property type="entry name" value="PCRA, domain 4"/>
    <property type="match status" value="1"/>
</dbReference>
<comment type="catalytic activity">
    <reaction evidence="9">
        <text>Couples ATP hydrolysis with the unwinding of duplex DNA by translocating in the 3'-5' direction.</text>
        <dbReference type="EC" id="5.6.2.4"/>
    </reaction>
</comment>
<evidence type="ECO:0000313" key="17">
    <source>
        <dbReference type="EMBL" id="HIV27565.1"/>
    </source>
</evidence>
<evidence type="ECO:0000256" key="11">
    <source>
        <dbReference type="ARBA" id="ARBA00034900"/>
    </source>
</evidence>
<evidence type="ECO:0000259" key="16">
    <source>
        <dbReference type="PROSITE" id="PS51217"/>
    </source>
</evidence>
<dbReference type="PROSITE" id="PS51198">
    <property type="entry name" value="UVRD_HELICASE_ATP_BIND"/>
    <property type="match status" value="1"/>
</dbReference>
<name>A0A9D1TCI3_9FIRM</name>
<evidence type="ECO:0000259" key="15">
    <source>
        <dbReference type="PROSITE" id="PS51198"/>
    </source>
</evidence>
<dbReference type="InterPro" id="IPR014017">
    <property type="entry name" value="DNA_helicase_UvrD-like_C"/>
</dbReference>
<accession>A0A9D1TCI3</accession>
<evidence type="ECO:0000256" key="4">
    <source>
        <dbReference type="ARBA" id="ARBA00022801"/>
    </source>
</evidence>
<dbReference type="PANTHER" id="PTHR11070">
    <property type="entry name" value="UVRD / RECB / PCRA DNA HELICASE FAMILY MEMBER"/>
    <property type="match status" value="1"/>
</dbReference>
<dbReference type="CDD" id="cd18807">
    <property type="entry name" value="SF1_C_UvrD"/>
    <property type="match status" value="1"/>
</dbReference>